<accession>A0ABU5Q717</accession>
<dbReference type="EMBL" id="JAYFUM010000006">
    <property type="protein sequence ID" value="MEA5138548.1"/>
    <property type="molecule type" value="Genomic_DNA"/>
</dbReference>
<evidence type="ECO:0000313" key="2">
    <source>
        <dbReference type="Proteomes" id="UP001302949"/>
    </source>
</evidence>
<organism evidence="1 2">
    <name type="scientific">Arcicella rigui</name>
    <dbReference type="NCBI Taxonomy" id="797020"/>
    <lineage>
        <taxon>Bacteria</taxon>
        <taxon>Pseudomonadati</taxon>
        <taxon>Bacteroidota</taxon>
        <taxon>Cytophagia</taxon>
        <taxon>Cytophagales</taxon>
        <taxon>Flectobacillaceae</taxon>
        <taxon>Arcicella</taxon>
    </lineage>
</organism>
<keyword evidence="2" id="KW-1185">Reference proteome</keyword>
<evidence type="ECO:0000313" key="1">
    <source>
        <dbReference type="EMBL" id="MEA5138548.1"/>
    </source>
</evidence>
<comment type="caution">
    <text evidence="1">The sequence shown here is derived from an EMBL/GenBank/DDBJ whole genome shotgun (WGS) entry which is preliminary data.</text>
</comment>
<reference evidence="1 2" key="1">
    <citation type="submission" date="2023-12" db="EMBL/GenBank/DDBJ databases">
        <title>Novel species of the genus Arcicella isolated from rivers.</title>
        <authorList>
            <person name="Lu H."/>
        </authorList>
    </citation>
    <scope>NUCLEOTIDE SEQUENCE [LARGE SCALE GENOMIC DNA]</scope>
    <source>
        <strain evidence="1 2">KCTC 23307</strain>
    </source>
</reference>
<protein>
    <submittedName>
        <fullName evidence="1">Uncharacterized protein</fullName>
    </submittedName>
</protein>
<sequence length="78" mass="8879">MAGSIHFNANMTFDQLIELVRQLPQNQKKQLVSILVEETDSISKEEVISTIKEGLKEVKLHKEGKIKLNTLDDFLAKN</sequence>
<proteinExistence type="predicted"/>
<name>A0ABU5Q717_9BACT</name>
<gene>
    <name evidence="1" type="ORF">VB248_05375</name>
</gene>
<dbReference type="RefSeq" id="WP_323295717.1">
    <property type="nucleotide sequence ID" value="NZ_JAYFUM010000006.1"/>
</dbReference>
<dbReference type="Proteomes" id="UP001302949">
    <property type="component" value="Unassembled WGS sequence"/>
</dbReference>